<dbReference type="Proteomes" id="UP000275408">
    <property type="component" value="Unassembled WGS sequence"/>
</dbReference>
<dbReference type="AlphaFoldDB" id="A0A3M6UQM4"/>
<evidence type="ECO:0000313" key="3">
    <source>
        <dbReference type="Proteomes" id="UP000275408"/>
    </source>
</evidence>
<sequence>MGESRKHKKLKVVDRLWGDDHSTGCTIAVARATSIAAAGCNGNDDGEEDYCTDNSAYNRSSAQNTRRFAFVVTTLFACTTLIVVLLHPQSLE</sequence>
<keyword evidence="1" id="KW-0812">Transmembrane</keyword>
<evidence type="ECO:0000313" key="2">
    <source>
        <dbReference type="EMBL" id="RMX55931.1"/>
    </source>
</evidence>
<evidence type="ECO:0000256" key="1">
    <source>
        <dbReference type="SAM" id="Phobius"/>
    </source>
</evidence>
<reference evidence="2 3" key="1">
    <citation type="journal article" date="2018" name="Sci. Rep.">
        <title>Comparative analysis of the Pocillopora damicornis genome highlights role of immune system in coral evolution.</title>
        <authorList>
            <person name="Cunning R."/>
            <person name="Bay R.A."/>
            <person name="Gillette P."/>
            <person name="Baker A.C."/>
            <person name="Traylor-Knowles N."/>
        </authorList>
    </citation>
    <scope>NUCLEOTIDE SEQUENCE [LARGE SCALE GENOMIC DNA]</scope>
    <source>
        <strain evidence="2">RSMAS</strain>
        <tissue evidence="2">Whole animal</tissue>
    </source>
</reference>
<protein>
    <recommendedName>
        <fullName evidence="4">Transmembrane protein</fullName>
    </recommendedName>
</protein>
<feature type="transmembrane region" description="Helical" evidence="1">
    <location>
        <begin position="68"/>
        <end position="87"/>
    </location>
</feature>
<keyword evidence="1" id="KW-1133">Transmembrane helix</keyword>
<comment type="caution">
    <text evidence="2">The sequence shown here is derived from an EMBL/GenBank/DDBJ whole genome shotgun (WGS) entry which is preliminary data.</text>
</comment>
<evidence type="ECO:0008006" key="4">
    <source>
        <dbReference type="Google" id="ProtNLM"/>
    </source>
</evidence>
<gene>
    <name evidence="2" type="ORF">pdam_00015642</name>
</gene>
<organism evidence="2 3">
    <name type="scientific">Pocillopora damicornis</name>
    <name type="common">Cauliflower coral</name>
    <name type="synonym">Millepora damicornis</name>
    <dbReference type="NCBI Taxonomy" id="46731"/>
    <lineage>
        <taxon>Eukaryota</taxon>
        <taxon>Metazoa</taxon>
        <taxon>Cnidaria</taxon>
        <taxon>Anthozoa</taxon>
        <taxon>Hexacorallia</taxon>
        <taxon>Scleractinia</taxon>
        <taxon>Astrocoeniina</taxon>
        <taxon>Pocilloporidae</taxon>
        <taxon>Pocillopora</taxon>
    </lineage>
</organism>
<keyword evidence="3" id="KW-1185">Reference proteome</keyword>
<accession>A0A3M6UQM4</accession>
<name>A0A3M6UQM4_POCDA</name>
<keyword evidence="1" id="KW-0472">Membrane</keyword>
<dbReference type="EMBL" id="RCHS01000981">
    <property type="protein sequence ID" value="RMX55931.1"/>
    <property type="molecule type" value="Genomic_DNA"/>
</dbReference>
<proteinExistence type="predicted"/>